<proteinExistence type="predicted"/>
<protein>
    <submittedName>
        <fullName evidence="1">Uncharacterized protein</fullName>
    </submittedName>
</protein>
<comment type="caution">
    <text evidence="1">The sequence shown here is derived from an EMBL/GenBank/DDBJ whole genome shotgun (WGS) entry which is preliminary data.</text>
</comment>
<reference evidence="1" key="1">
    <citation type="submission" date="2019-04" db="EMBL/GenBank/DDBJ databases">
        <title>Microbes associate with the intestines of laboratory mice.</title>
        <authorList>
            <person name="Navarre W."/>
            <person name="Wong E."/>
            <person name="Huang K."/>
            <person name="Tropini C."/>
            <person name="Ng K."/>
            <person name="Yu B."/>
        </authorList>
    </citation>
    <scope>NUCLEOTIDE SEQUENCE</scope>
    <source>
        <strain evidence="1">NM72_1-8</strain>
    </source>
</reference>
<keyword evidence="2" id="KW-1185">Reference proteome</keyword>
<accession>A0AC61R1D5</accession>
<evidence type="ECO:0000313" key="2">
    <source>
        <dbReference type="Proteomes" id="UP000307720"/>
    </source>
</evidence>
<sequence>MNRNKRAVKAAAAGLAVLMAGNACFGNTVYAANQEKEETVYVKANADGTVEKTIVSNWLKNEDGAEELKDESDLTDIKNVKGDEEFSRDGKSLTWQAAGNDIYYQGETDKELPVGVKITYFLEGKEITAEELEGKSGKVRIRFDYTNSSRKGEVYTPFTMVTGVILPTEKFTNVEAENGKVISDGSKNIVVGMGFPGLAESLKLSESELTEDLKVPDYFEITADAEDFALSMTATVAASGDLSEYGLDDVGSLDDLKDSLDELQDASTKLVDGSGELADGVQELRDACGTLLDGMNTADEKMGELADGIGTLDGKKGELIEGLNTLANGLDTLDKKKGTLKKGVDGLKDGLDTLNKEKGSLTKGINTLSAGSSALKTGGEALKTGIDAYTAGTGELAKGVGAYTAGTDTLAAGVGAYVPGAYRLAQGVQALNGQLQQAAGASQAQQQEPEADKEAGKQLEVRARAAKGEAENLSQVMELADGTISSLSVSIEQNQAVLDTLEDVQGRLGEIPGALIAGYSDTYQNYVNVLNTDISYLKNDIRVQKKALKAWEDFKASANVETLNNTLDSIGEGAAALAAPRAAADTAVSGAAADPSVLLAGVAQTVSGMAEASAPLADQAAADALVGGATQLAGSSDTLRAGAKQLTDKSGELQKGAKDAAEGAASLDGGIGQVKTGTARFMTGIETLAKGGAKLQKGVGALNNGIDALAKGGGKLQGGAGTLSDGIGKLAEGSSLLKNGTAELAGGGTKLTDGVDELLDGAGTLRDGMEEFDKDGIQELTGVFDDGVQKILDRIELVADAGKSYQTFSGAKTGMKGKVKFIIETGFEN</sequence>
<organism evidence="1 2">
    <name type="scientific">Hominisplanchenecus murintestinalis</name>
    <dbReference type="NCBI Taxonomy" id="2941517"/>
    <lineage>
        <taxon>Bacteria</taxon>
        <taxon>Bacillati</taxon>
        <taxon>Bacillota</taxon>
        <taxon>Clostridia</taxon>
        <taxon>Lachnospirales</taxon>
        <taxon>Lachnospiraceae</taxon>
        <taxon>Hominisplanchenecus</taxon>
    </lineage>
</organism>
<gene>
    <name evidence="1" type="ORF">E5357_04485</name>
</gene>
<evidence type="ECO:0000313" key="1">
    <source>
        <dbReference type="EMBL" id="TGX99742.1"/>
    </source>
</evidence>
<dbReference type="EMBL" id="SRZB01000005">
    <property type="protein sequence ID" value="TGX99742.1"/>
    <property type="molecule type" value="Genomic_DNA"/>
</dbReference>
<name>A0AC61R1D5_9FIRM</name>
<dbReference type="Proteomes" id="UP000307720">
    <property type="component" value="Unassembled WGS sequence"/>
</dbReference>